<reference evidence="3 5" key="1">
    <citation type="submission" date="2014-02" db="EMBL/GenBank/DDBJ databases">
        <title>Expanding our view of genomic diversity in Candidatus Accumulibacter clades.</title>
        <authorList>
            <person name="Skennerton C.T."/>
            <person name="Barr J.J."/>
            <person name="Slater F.R."/>
            <person name="Bond P.L."/>
            <person name="Tyson G.W."/>
        </authorList>
    </citation>
    <scope>NUCLEOTIDE SEQUENCE [LARGE SCALE GENOMIC DNA]</scope>
    <source>
        <strain evidence="5">SK-02</strain>
    </source>
</reference>
<dbReference type="PROSITE" id="PS50887">
    <property type="entry name" value="GGDEF"/>
    <property type="match status" value="1"/>
</dbReference>
<dbReference type="Gene3D" id="3.30.450.20">
    <property type="entry name" value="PAS domain"/>
    <property type="match status" value="2"/>
</dbReference>
<dbReference type="GO" id="GO:1902201">
    <property type="term" value="P:negative regulation of bacterial-type flagellum-dependent cell motility"/>
    <property type="evidence" value="ECO:0007669"/>
    <property type="project" value="TreeGrafter"/>
</dbReference>
<dbReference type="InterPro" id="IPR029787">
    <property type="entry name" value="Nucleotide_cyclase"/>
</dbReference>
<dbReference type="CDD" id="cd01949">
    <property type="entry name" value="GGDEF"/>
    <property type="match status" value="1"/>
</dbReference>
<dbReference type="GO" id="GO:0005886">
    <property type="term" value="C:plasma membrane"/>
    <property type="evidence" value="ECO:0007669"/>
    <property type="project" value="TreeGrafter"/>
</dbReference>
<accession>A0A7D5SNA0</accession>
<evidence type="ECO:0000313" key="6">
    <source>
        <dbReference type="Proteomes" id="UP000509684"/>
    </source>
</evidence>
<keyword evidence="3" id="KW-0808">Transferase</keyword>
<reference evidence="4 6" key="2">
    <citation type="journal article" date="2019" name="Microbiome">
        <title>Annotated bacterial chromosomes from frame-shift-corrected long-read metagenomic data.</title>
        <authorList>
            <person name="Arumugam K."/>
            <person name="Bagci C."/>
            <person name="Bessarab I."/>
            <person name="Beier S."/>
            <person name="Buchfink B."/>
            <person name="Gorska A."/>
            <person name="Qiu G."/>
            <person name="Huson D.H."/>
            <person name="Williams R.B.H."/>
        </authorList>
    </citation>
    <scope>NUCLEOTIDE SEQUENCE [LARGE SCALE GENOMIC DNA]</scope>
    <source>
        <strain evidence="4">SSA1</strain>
    </source>
</reference>
<dbReference type="Proteomes" id="UP000509684">
    <property type="component" value="Chromosome"/>
</dbReference>
<evidence type="ECO:0000313" key="3">
    <source>
        <dbReference type="EMBL" id="KFB75389.1"/>
    </source>
</evidence>
<evidence type="ECO:0000259" key="2">
    <source>
        <dbReference type="PROSITE" id="PS50887"/>
    </source>
</evidence>
<dbReference type="SMART" id="SM00267">
    <property type="entry name" value="GGDEF"/>
    <property type="match status" value="1"/>
</dbReference>
<dbReference type="InterPro" id="IPR043128">
    <property type="entry name" value="Rev_trsase/Diguanyl_cyclase"/>
</dbReference>
<dbReference type="InterPro" id="IPR050469">
    <property type="entry name" value="Diguanylate_Cyclase"/>
</dbReference>
<keyword evidence="5" id="KW-1185">Reference proteome</keyword>
<evidence type="ECO:0000313" key="4">
    <source>
        <dbReference type="EMBL" id="QLH49963.1"/>
    </source>
</evidence>
<dbReference type="STRING" id="1453999.AW06_003558"/>
<dbReference type="EC" id="2.7.7.65" evidence="1"/>
<dbReference type="GO" id="GO:0043709">
    <property type="term" value="P:cell adhesion involved in single-species biofilm formation"/>
    <property type="evidence" value="ECO:0007669"/>
    <property type="project" value="TreeGrafter"/>
</dbReference>
<dbReference type="KEGG" id="acog:HWD57_09355"/>
<dbReference type="AlphaFoldDB" id="A0A080MDS9"/>
<dbReference type="CDD" id="cd12914">
    <property type="entry name" value="PDC1_DGC_like"/>
    <property type="match status" value="1"/>
</dbReference>
<dbReference type="EMBL" id="CP058708">
    <property type="protein sequence ID" value="QLH49963.1"/>
    <property type="molecule type" value="Genomic_DNA"/>
</dbReference>
<dbReference type="InterPro" id="IPR000160">
    <property type="entry name" value="GGDEF_dom"/>
</dbReference>
<evidence type="ECO:0000313" key="5">
    <source>
        <dbReference type="Proteomes" id="UP000021315"/>
    </source>
</evidence>
<proteinExistence type="predicted"/>
<sequence length="491" mass="54134">MTNERIRHIEEWANPRMVVGVTLLLVGALWLALMVSVVADRHESIATTGGLLQRMTHAVEEQTRQQFRVADTFLASCEHWLQANPDLDPRTDRTFRQLIETFRAGTDQSIDIYLLAADGQMFDILDPAQGPLANVADRDYFKGALNSPGLFVGNPTRKPLADHDGLPLSLSLQHPANDIQVLLAVIDLPTLTRSYEKQRLQPGGAITLLRRDGTVLARAPHDDRLPGHSMASEALFREHLAQQPQALVLPDARLGTRAREFISYSSMPDFPLVIMVSEDYDEALAAWLRQTAWVILLGLGVTLPLAFIAYRSLHLLQALTSQDAELQRLATTDLLTGSSSRQHFFETLTDEVARARRRQIPLTVVLFDIDFFQRINDGYGHAVGDQALILFANTAKEGLRDMDLLGRLGGGEFALLLPNTKAREAVLVAERIRKAIPGISIPSDNGTVQFTVSVGVSEVHADDTSIDDLLKRAATALHNAKAGGYDRVAVV</sequence>
<dbReference type="CDD" id="cd12915">
    <property type="entry name" value="PDC2_DGC_like"/>
    <property type="match status" value="1"/>
</dbReference>
<gene>
    <name evidence="3" type="primary">adrA_3</name>
    <name evidence="3" type="ORF">AW06_003558</name>
    <name evidence="4" type="ORF">HWD57_09355</name>
</gene>
<dbReference type="PANTHER" id="PTHR45138">
    <property type="entry name" value="REGULATORY COMPONENTS OF SENSORY TRANSDUCTION SYSTEM"/>
    <property type="match status" value="1"/>
</dbReference>
<dbReference type="RefSeq" id="WP_034952000.1">
    <property type="nucleotide sequence ID" value="NZ_JDST02000090.1"/>
</dbReference>
<accession>A0A080MDS9</accession>
<feature type="domain" description="GGDEF" evidence="2">
    <location>
        <begin position="360"/>
        <end position="491"/>
    </location>
</feature>
<reference evidence="4" key="3">
    <citation type="submission" date="2020-06" db="EMBL/GenBank/DDBJ databases">
        <authorList>
            <person name="Arumugam K."/>
            <person name="Besarab I."/>
            <person name="Haryono M."/>
            <person name="Bagci C."/>
            <person name="Beier S."/>
            <person name="Buchfink B."/>
            <person name="Gorska A."/>
            <person name="Qiu G."/>
            <person name="Huson D.H."/>
            <person name="Williams R.B."/>
        </authorList>
    </citation>
    <scope>NUCLEOTIDE SEQUENCE</scope>
    <source>
        <strain evidence="4">SSA1</strain>
    </source>
</reference>
<dbReference type="FunFam" id="3.30.70.270:FF:000001">
    <property type="entry name" value="Diguanylate cyclase domain protein"/>
    <property type="match status" value="1"/>
</dbReference>
<dbReference type="SUPFAM" id="SSF55073">
    <property type="entry name" value="Nucleotide cyclase"/>
    <property type="match status" value="1"/>
</dbReference>
<dbReference type="Proteomes" id="UP000021315">
    <property type="component" value="Unassembled WGS sequence"/>
</dbReference>
<dbReference type="EMBL" id="JDST02000090">
    <property type="protein sequence ID" value="KFB75389.1"/>
    <property type="molecule type" value="Genomic_DNA"/>
</dbReference>
<keyword evidence="3" id="KW-0548">Nucleotidyltransferase</keyword>
<protein>
    <recommendedName>
        <fullName evidence="1">diguanylate cyclase</fullName>
        <ecNumber evidence="1">2.7.7.65</ecNumber>
    </recommendedName>
</protein>
<evidence type="ECO:0000256" key="1">
    <source>
        <dbReference type="ARBA" id="ARBA00012528"/>
    </source>
</evidence>
<dbReference type="PANTHER" id="PTHR45138:SF24">
    <property type="entry name" value="DIGUANYLATE CYCLASE DGCC-RELATED"/>
    <property type="match status" value="1"/>
</dbReference>
<name>A0A080MDS9_9PROT</name>
<dbReference type="GO" id="GO:0052621">
    <property type="term" value="F:diguanylate cyclase activity"/>
    <property type="evidence" value="ECO:0007669"/>
    <property type="project" value="UniProtKB-EC"/>
</dbReference>
<dbReference type="Gene3D" id="3.30.70.270">
    <property type="match status" value="1"/>
</dbReference>
<organism evidence="3 5">
    <name type="scientific">Candidatus Accumulibacter cognatus</name>
    <dbReference type="NCBI Taxonomy" id="2954383"/>
    <lineage>
        <taxon>Bacteria</taxon>
        <taxon>Pseudomonadati</taxon>
        <taxon>Pseudomonadota</taxon>
        <taxon>Betaproteobacteria</taxon>
        <taxon>Candidatus Accumulibacter</taxon>
    </lineage>
</organism>
<dbReference type="Pfam" id="PF00990">
    <property type="entry name" value="GGDEF"/>
    <property type="match status" value="1"/>
</dbReference>
<dbReference type="Pfam" id="PF22588">
    <property type="entry name" value="dCache_1_like"/>
    <property type="match status" value="1"/>
</dbReference>
<dbReference type="InterPro" id="IPR054327">
    <property type="entry name" value="His-kinase-like_sensor"/>
</dbReference>
<dbReference type="NCBIfam" id="TIGR00254">
    <property type="entry name" value="GGDEF"/>
    <property type="match status" value="1"/>
</dbReference>